<dbReference type="PANTHER" id="PTHR14969">
    <property type="entry name" value="SPHINGOSINE-1-PHOSPHATE PHOSPHOHYDROLASE"/>
    <property type="match status" value="1"/>
</dbReference>
<dbReference type="AlphaFoldDB" id="A0A285NDH1"/>
<protein>
    <submittedName>
        <fullName evidence="3">Undecaprenyl-diphosphatase</fullName>
    </submittedName>
</protein>
<keyword evidence="1" id="KW-1133">Transmembrane helix</keyword>
<dbReference type="SUPFAM" id="SSF48317">
    <property type="entry name" value="Acid phosphatase/Vanadium-dependent haloperoxidase"/>
    <property type="match status" value="1"/>
</dbReference>
<dbReference type="Gene3D" id="1.20.144.10">
    <property type="entry name" value="Phosphatidic acid phosphatase type 2/haloperoxidase"/>
    <property type="match status" value="2"/>
</dbReference>
<dbReference type="Proteomes" id="UP000219439">
    <property type="component" value="Unassembled WGS sequence"/>
</dbReference>
<dbReference type="InterPro" id="IPR000326">
    <property type="entry name" value="PAP2/HPO"/>
</dbReference>
<feature type="transmembrane region" description="Helical" evidence="1">
    <location>
        <begin position="205"/>
        <end position="223"/>
    </location>
</feature>
<feature type="domain" description="Phosphatidic acid phosphatase type 2/haloperoxidase" evidence="2">
    <location>
        <begin position="131"/>
        <end position="244"/>
    </location>
</feature>
<keyword evidence="1" id="KW-0812">Transmembrane</keyword>
<dbReference type="InterPro" id="IPR036938">
    <property type="entry name" value="PAP2/HPO_sf"/>
</dbReference>
<dbReference type="PANTHER" id="PTHR14969:SF13">
    <property type="entry name" value="AT30094P"/>
    <property type="match status" value="1"/>
</dbReference>
<name>A0A285NDH1_9HYPH</name>
<feature type="transmembrane region" description="Helical" evidence="1">
    <location>
        <begin position="229"/>
        <end position="248"/>
    </location>
</feature>
<feature type="transmembrane region" description="Helical" evidence="1">
    <location>
        <begin position="49"/>
        <end position="67"/>
    </location>
</feature>
<dbReference type="OrthoDB" id="9780507at2"/>
<dbReference type="RefSeq" id="WP_097152279.1">
    <property type="nucleotide sequence ID" value="NZ_OBEL01000001.1"/>
</dbReference>
<feature type="transmembrane region" description="Helical" evidence="1">
    <location>
        <begin position="128"/>
        <end position="149"/>
    </location>
</feature>
<sequence length="298" mass="32914">MTQTSIKEHMIAGWKRLSGQGRAFWALFKQRRVIIKQQSDKPVINHPNWQLLAVVTVSLILMGFLFLDQAAGVWKSTVPPVTHKLFRLYTDLGKSEVVLIPAALAILALGVLNWKALRVAQQAALMRVQMLGLFLFVAIAGSGLTNNLLKIMIGRARPRHFDELGPMTFDPPGLSSSFQGFPSGHSATAGALAIILILLIPRLKWTWIGLTAWIAISRVVVGSHYPADIVAGFAYGAAFTWLLAAWMARHRLYFRVIDGSIDVPNQLRLSATSLYKSLSLLRQKAYDKASNKSAQGED</sequence>
<keyword evidence="4" id="KW-1185">Reference proteome</keyword>
<evidence type="ECO:0000313" key="4">
    <source>
        <dbReference type="Proteomes" id="UP000219439"/>
    </source>
</evidence>
<gene>
    <name evidence="3" type="ORF">SAMN06265368_1027</name>
</gene>
<evidence type="ECO:0000259" key="2">
    <source>
        <dbReference type="SMART" id="SM00014"/>
    </source>
</evidence>
<reference evidence="3 4" key="1">
    <citation type="submission" date="2017-09" db="EMBL/GenBank/DDBJ databases">
        <authorList>
            <person name="Ehlers B."/>
            <person name="Leendertz F.H."/>
        </authorList>
    </citation>
    <scope>NUCLEOTIDE SEQUENCE [LARGE SCALE GENOMIC DNA]</scope>
    <source>
        <strain evidence="3 4">DSM 18289</strain>
    </source>
</reference>
<proteinExistence type="predicted"/>
<feature type="transmembrane region" description="Helical" evidence="1">
    <location>
        <begin position="97"/>
        <end position="116"/>
    </location>
</feature>
<organism evidence="3 4">
    <name type="scientific">Cohaesibacter gelatinilyticus</name>
    <dbReference type="NCBI Taxonomy" id="372072"/>
    <lineage>
        <taxon>Bacteria</taxon>
        <taxon>Pseudomonadati</taxon>
        <taxon>Pseudomonadota</taxon>
        <taxon>Alphaproteobacteria</taxon>
        <taxon>Hyphomicrobiales</taxon>
        <taxon>Cohaesibacteraceae</taxon>
    </lineage>
</organism>
<dbReference type="Pfam" id="PF01569">
    <property type="entry name" value="PAP2"/>
    <property type="match status" value="1"/>
</dbReference>
<dbReference type="EMBL" id="OBEL01000001">
    <property type="protein sequence ID" value="SNZ07500.1"/>
    <property type="molecule type" value="Genomic_DNA"/>
</dbReference>
<accession>A0A285NDH1</accession>
<evidence type="ECO:0000256" key="1">
    <source>
        <dbReference type="SAM" id="Phobius"/>
    </source>
</evidence>
<keyword evidence="1" id="KW-0472">Membrane</keyword>
<evidence type="ECO:0000313" key="3">
    <source>
        <dbReference type="EMBL" id="SNZ07500.1"/>
    </source>
</evidence>
<dbReference type="SMART" id="SM00014">
    <property type="entry name" value="acidPPc"/>
    <property type="match status" value="1"/>
</dbReference>